<reference evidence="1 2" key="1">
    <citation type="journal article" date="2010" name="J. Bacteriol.">
        <title>Complete genome sequence of the thermophilic, obligately chemolithoautotrophic hydrogen-oxidizing bacterium Hydrogenobacter thermophilus TK-6.</title>
        <authorList>
            <person name="Arai H."/>
            <person name="Kanbe H."/>
            <person name="Ishii M."/>
            <person name="Igarashi Y."/>
        </authorList>
    </citation>
    <scope>NUCLEOTIDE SEQUENCE [LARGE SCALE GENOMIC DNA]</scope>
    <source>
        <strain evidence="2">DSM 6534 / IAM 12695 / TK-6 [Tokyo]</strain>
    </source>
</reference>
<dbReference type="EMBL" id="AP011112">
    <property type="protein sequence ID" value="BAI70207.1"/>
    <property type="molecule type" value="Genomic_DNA"/>
</dbReference>
<dbReference type="AlphaFoldDB" id="D3DK55"/>
<dbReference type="Proteomes" id="UP000002574">
    <property type="component" value="Chromosome"/>
</dbReference>
<dbReference type="KEGG" id="hth:HTH_1763"/>
<evidence type="ECO:0000313" key="1">
    <source>
        <dbReference type="EMBL" id="BAI70207.1"/>
    </source>
</evidence>
<gene>
    <name evidence="1" type="ordered locus">HTH_1763</name>
</gene>
<accession>D3DK55</accession>
<dbReference type="STRING" id="608538.HTH_1763"/>
<sequence>MKVYPTAEVIDGAGVRIRRYIGTMHIGEPIWKCQTPWRACGSLGTFRHEQSGGDN</sequence>
<organism evidence="1 2">
    <name type="scientific">Hydrogenobacter thermophilus (strain DSM 6534 / IAM 12695 / TK-6)</name>
    <dbReference type="NCBI Taxonomy" id="608538"/>
    <lineage>
        <taxon>Bacteria</taxon>
        <taxon>Pseudomonadati</taxon>
        <taxon>Aquificota</taxon>
        <taxon>Aquificia</taxon>
        <taxon>Aquificales</taxon>
        <taxon>Aquificaceae</taxon>
        <taxon>Hydrogenobacter</taxon>
    </lineage>
</organism>
<keyword evidence="2" id="KW-1185">Reference proteome</keyword>
<proteinExistence type="predicted"/>
<dbReference type="RefSeq" id="WP_012964387.1">
    <property type="nucleotide sequence ID" value="NC_013799.1"/>
</dbReference>
<name>D3DK55_HYDTT</name>
<evidence type="ECO:0000313" key="2">
    <source>
        <dbReference type="Proteomes" id="UP000002574"/>
    </source>
</evidence>
<dbReference type="PATRIC" id="fig|608538.5.peg.1779"/>
<dbReference type="KEGG" id="hte:Hydth_1745"/>
<protein>
    <submittedName>
        <fullName evidence="1">Uncharacterized protein</fullName>
    </submittedName>
</protein>